<dbReference type="PANTHER" id="PTHR43290">
    <property type="entry name" value="MEVALONATE KINASE"/>
    <property type="match status" value="1"/>
</dbReference>
<keyword evidence="8" id="KW-0443">Lipid metabolism</keyword>
<keyword evidence="6" id="KW-0067">ATP-binding</keyword>
<evidence type="ECO:0000259" key="11">
    <source>
        <dbReference type="Pfam" id="PF08544"/>
    </source>
</evidence>
<evidence type="ECO:0000256" key="9">
    <source>
        <dbReference type="ARBA" id="ARBA00029438"/>
    </source>
</evidence>
<dbReference type="OrthoDB" id="9764892at2"/>
<dbReference type="InterPro" id="IPR006204">
    <property type="entry name" value="GHMP_kinase_N_dom"/>
</dbReference>
<dbReference type="STRING" id="120956.SAMN05421791_10328"/>
<dbReference type="GO" id="GO:0019287">
    <property type="term" value="P:isopentenyl diphosphate biosynthetic process, mevalonate pathway"/>
    <property type="evidence" value="ECO:0007669"/>
    <property type="project" value="UniProtKB-UniPathway"/>
</dbReference>
<keyword evidence="5 12" id="KW-0418">Kinase</keyword>
<evidence type="ECO:0000256" key="2">
    <source>
        <dbReference type="ARBA" id="ARBA00022516"/>
    </source>
</evidence>
<keyword evidence="2" id="KW-0444">Lipid biosynthesis</keyword>
<gene>
    <name evidence="12" type="ORF">SAMN05421791_10328</name>
</gene>
<dbReference type="PRINTS" id="PR00959">
    <property type="entry name" value="MEVGALKINASE"/>
</dbReference>
<evidence type="ECO:0000256" key="3">
    <source>
        <dbReference type="ARBA" id="ARBA00022679"/>
    </source>
</evidence>
<proteinExistence type="predicted"/>
<evidence type="ECO:0000256" key="7">
    <source>
        <dbReference type="ARBA" id="ARBA00022842"/>
    </source>
</evidence>
<dbReference type="AlphaFoldDB" id="A0A1G7RFX3"/>
<evidence type="ECO:0000313" key="12">
    <source>
        <dbReference type="EMBL" id="SDG09677.1"/>
    </source>
</evidence>
<dbReference type="GO" id="GO:0005524">
    <property type="term" value="F:ATP binding"/>
    <property type="evidence" value="ECO:0007669"/>
    <property type="project" value="UniProtKB-KW"/>
</dbReference>
<dbReference type="SUPFAM" id="SSF54211">
    <property type="entry name" value="Ribosomal protein S5 domain 2-like"/>
    <property type="match status" value="1"/>
</dbReference>
<dbReference type="RefSeq" id="WP_090289444.1">
    <property type="nucleotide sequence ID" value="NZ_FNCK01000003.1"/>
</dbReference>
<keyword evidence="7" id="KW-0460">Magnesium</keyword>
<dbReference type="NCBIfam" id="TIGR00549">
    <property type="entry name" value="mevalon_kin"/>
    <property type="match status" value="1"/>
</dbReference>
<dbReference type="GO" id="GO:0005829">
    <property type="term" value="C:cytosol"/>
    <property type="evidence" value="ECO:0007669"/>
    <property type="project" value="TreeGrafter"/>
</dbReference>
<dbReference type="InterPro" id="IPR014721">
    <property type="entry name" value="Ribsml_uS5_D2-typ_fold_subgr"/>
</dbReference>
<reference evidence="12 13" key="1">
    <citation type="submission" date="2016-10" db="EMBL/GenBank/DDBJ databases">
        <authorList>
            <person name="de Groot N.N."/>
        </authorList>
    </citation>
    <scope>NUCLEOTIDE SEQUENCE [LARGE SCALE GENOMIC DNA]</scope>
    <source>
        <strain evidence="12 13">ATCC BAA-466</strain>
    </source>
</reference>
<keyword evidence="3" id="KW-0808">Transferase</keyword>
<organism evidence="12 13">
    <name type="scientific">Facklamia miroungae</name>
    <dbReference type="NCBI Taxonomy" id="120956"/>
    <lineage>
        <taxon>Bacteria</taxon>
        <taxon>Bacillati</taxon>
        <taxon>Bacillota</taxon>
        <taxon>Bacilli</taxon>
        <taxon>Lactobacillales</taxon>
        <taxon>Aerococcaceae</taxon>
        <taxon>Facklamia</taxon>
    </lineage>
</organism>
<accession>A0A1G7RFX3</accession>
<keyword evidence="1" id="KW-0963">Cytoplasm</keyword>
<dbReference type="GO" id="GO:0004496">
    <property type="term" value="F:mevalonate kinase activity"/>
    <property type="evidence" value="ECO:0007669"/>
    <property type="project" value="InterPro"/>
</dbReference>
<evidence type="ECO:0000256" key="1">
    <source>
        <dbReference type="ARBA" id="ARBA00022490"/>
    </source>
</evidence>
<dbReference type="Gene3D" id="3.30.230.10">
    <property type="match status" value="1"/>
</dbReference>
<keyword evidence="4" id="KW-0547">Nucleotide-binding</keyword>
<dbReference type="InterPro" id="IPR013750">
    <property type="entry name" value="GHMP_kinase_C_dom"/>
</dbReference>
<evidence type="ECO:0000259" key="10">
    <source>
        <dbReference type="Pfam" id="PF00288"/>
    </source>
</evidence>
<dbReference type="Proteomes" id="UP000199708">
    <property type="component" value="Unassembled WGS sequence"/>
</dbReference>
<dbReference type="EMBL" id="FNCK01000003">
    <property type="protein sequence ID" value="SDG09677.1"/>
    <property type="molecule type" value="Genomic_DNA"/>
</dbReference>
<dbReference type="PANTHER" id="PTHR43290:SF2">
    <property type="entry name" value="MEVALONATE KINASE"/>
    <property type="match status" value="1"/>
</dbReference>
<evidence type="ECO:0000256" key="6">
    <source>
        <dbReference type="ARBA" id="ARBA00022840"/>
    </source>
</evidence>
<feature type="domain" description="GHMP kinase N-terminal" evidence="10">
    <location>
        <begin position="91"/>
        <end position="166"/>
    </location>
</feature>
<feature type="domain" description="GHMP kinase C-terminal" evidence="11">
    <location>
        <begin position="241"/>
        <end position="318"/>
    </location>
</feature>
<protein>
    <submittedName>
        <fullName evidence="12">Mevalonate kinase</fullName>
    </submittedName>
</protein>
<evidence type="ECO:0000256" key="5">
    <source>
        <dbReference type="ARBA" id="ARBA00022777"/>
    </source>
</evidence>
<sequence>MDQSFGKPQSSPSSESINKKYLGLGNAHSKIILMGEHSVVYDYPAIAIPFKTCQVKVKITPSAFTYSTIDCPYFKGRFDQAPAHLNNLKMALKLTLDSKHLPHYPLHIEILSEIPQERGMGSSAAVSVALIRAVCDYYGKSIKDYHLRMITNEAEVIAHQSTSGIDTLVTSSNRSIIYRKSQQARDFELDLQAYLVVADSGQAGQTKLAVNHVAQLRKSKAAFVNSAMETIGSFVSQAFLAIRKKDPVELGRLMTYNHYYLNQLGVSNASLDHIVNAAWLAGSLGAKLTGGGMGGCVIALAHDQTHAQLIAESMEQAGAEKTWLLNLSKANQAKESHHV</sequence>
<evidence type="ECO:0000256" key="8">
    <source>
        <dbReference type="ARBA" id="ARBA00023098"/>
    </source>
</evidence>
<evidence type="ECO:0000313" key="13">
    <source>
        <dbReference type="Proteomes" id="UP000199708"/>
    </source>
</evidence>
<name>A0A1G7RFX3_9LACT</name>
<dbReference type="InterPro" id="IPR020568">
    <property type="entry name" value="Ribosomal_Su5_D2-typ_SF"/>
</dbReference>
<dbReference type="InterPro" id="IPR006205">
    <property type="entry name" value="Mev_gal_kin"/>
</dbReference>
<evidence type="ECO:0000256" key="4">
    <source>
        <dbReference type="ARBA" id="ARBA00022741"/>
    </source>
</evidence>
<dbReference type="UniPathway" id="UPA00057">
    <property type="reaction ID" value="UER00098"/>
</dbReference>
<dbReference type="Pfam" id="PF08544">
    <property type="entry name" value="GHMP_kinases_C"/>
    <property type="match status" value="1"/>
</dbReference>
<comment type="pathway">
    <text evidence="9">Isoprenoid biosynthesis; isopentenyl diphosphate biosynthesis via mevalonate pathway; isopentenyl diphosphate from (R)-mevalonate: step 1/3.</text>
</comment>
<dbReference type="Pfam" id="PF00288">
    <property type="entry name" value="GHMP_kinases_N"/>
    <property type="match status" value="1"/>
</dbReference>
<dbReference type="SUPFAM" id="SSF55060">
    <property type="entry name" value="GHMP Kinase, C-terminal domain"/>
    <property type="match status" value="1"/>
</dbReference>
<dbReference type="InterPro" id="IPR036554">
    <property type="entry name" value="GHMP_kinase_C_sf"/>
</dbReference>
<dbReference type="Gene3D" id="3.30.70.890">
    <property type="entry name" value="GHMP kinase, C-terminal domain"/>
    <property type="match status" value="1"/>
</dbReference>
<keyword evidence="13" id="KW-1185">Reference proteome</keyword>